<dbReference type="PANTHER" id="PTHR43685">
    <property type="entry name" value="GLYCOSYLTRANSFERASE"/>
    <property type="match status" value="1"/>
</dbReference>
<dbReference type="SUPFAM" id="SSF53448">
    <property type="entry name" value="Nucleotide-diphospho-sugar transferases"/>
    <property type="match status" value="1"/>
</dbReference>
<dbReference type="GO" id="GO:0016740">
    <property type="term" value="F:transferase activity"/>
    <property type="evidence" value="ECO:0007669"/>
    <property type="project" value="UniProtKB-KW"/>
</dbReference>
<gene>
    <name evidence="2" type="ORF">DFP97_111176</name>
</gene>
<dbReference type="AlphaFoldDB" id="A0A368VZB1"/>
<dbReference type="InterPro" id="IPR001173">
    <property type="entry name" value="Glyco_trans_2-like"/>
</dbReference>
<accession>A0A368VZB1</accession>
<keyword evidence="2" id="KW-0808">Transferase</keyword>
<name>A0A368VZB1_9BACL</name>
<feature type="domain" description="Glycosyltransferase 2-like" evidence="1">
    <location>
        <begin position="3"/>
        <end position="99"/>
    </location>
</feature>
<dbReference type="InterPro" id="IPR029044">
    <property type="entry name" value="Nucleotide-diphossugar_trans"/>
</dbReference>
<dbReference type="OrthoDB" id="396512at2"/>
<evidence type="ECO:0000313" key="3">
    <source>
        <dbReference type="Proteomes" id="UP000252415"/>
    </source>
</evidence>
<dbReference type="InterPro" id="IPR050834">
    <property type="entry name" value="Glycosyltransf_2"/>
</dbReference>
<dbReference type="Gene3D" id="3.90.550.10">
    <property type="entry name" value="Spore Coat Polysaccharide Biosynthesis Protein SpsA, Chain A"/>
    <property type="match status" value="1"/>
</dbReference>
<comment type="caution">
    <text evidence="2">The sequence shown here is derived from an EMBL/GenBank/DDBJ whole genome shotgun (WGS) entry which is preliminary data.</text>
</comment>
<protein>
    <submittedName>
        <fullName evidence="2">Glycosyl transferase family 2</fullName>
    </submittedName>
</protein>
<dbReference type="RefSeq" id="WP_114381652.1">
    <property type="nucleotide sequence ID" value="NZ_QPJD01000011.1"/>
</dbReference>
<keyword evidence="3" id="KW-1185">Reference proteome</keyword>
<reference evidence="2 3" key="1">
    <citation type="submission" date="2018-07" db="EMBL/GenBank/DDBJ databases">
        <title>Genomic Encyclopedia of Type Strains, Phase III (KMG-III): the genomes of soil and plant-associated and newly described type strains.</title>
        <authorList>
            <person name="Whitman W."/>
        </authorList>
    </citation>
    <scope>NUCLEOTIDE SEQUENCE [LARGE SCALE GENOMIC DNA]</scope>
    <source>
        <strain evidence="2 3">CECT 7506</strain>
    </source>
</reference>
<sequence>MFDNGSTDVNTIQVLKQLNMPKVRVVLIEKNKSLPNGRNFGINLSRGKYILPLDADDMVNPTMIEKLYQVLENKPEVGFVTSGLQYFGELFWEWLPQPFERLFALLDEEKQ</sequence>
<proteinExistence type="predicted"/>
<dbReference type="Pfam" id="PF00535">
    <property type="entry name" value="Glycos_transf_2"/>
    <property type="match status" value="1"/>
</dbReference>
<organism evidence="2 3">
    <name type="scientific">Paenibacillus prosopidis</name>
    <dbReference type="NCBI Taxonomy" id="630520"/>
    <lineage>
        <taxon>Bacteria</taxon>
        <taxon>Bacillati</taxon>
        <taxon>Bacillota</taxon>
        <taxon>Bacilli</taxon>
        <taxon>Bacillales</taxon>
        <taxon>Paenibacillaceae</taxon>
        <taxon>Paenibacillus</taxon>
    </lineage>
</organism>
<evidence type="ECO:0000313" key="2">
    <source>
        <dbReference type="EMBL" id="RCW44949.1"/>
    </source>
</evidence>
<dbReference type="EMBL" id="QPJD01000011">
    <property type="protein sequence ID" value="RCW44949.1"/>
    <property type="molecule type" value="Genomic_DNA"/>
</dbReference>
<evidence type="ECO:0000259" key="1">
    <source>
        <dbReference type="Pfam" id="PF00535"/>
    </source>
</evidence>
<dbReference type="Proteomes" id="UP000252415">
    <property type="component" value="Unassembled WGS sequence"/>
</dbReference>
<dbReference type="PANTHER" id="PTHR43685:SF2">
    <property type="entry name" value="GLYCOSYLTRANSFERASE 2-LIKE DOMAIN-CONTAINING PROTEIN"/>
    <property type="match status" value="1"/>
</dbReference>
<dbReference type="CDD" id="cd00761">
    <property type="entry name" value="Glyco_tranf_GTA_type"/>
    <property type="match status" value="1"/>
</dbReference>